<sequence>MLSDLTAAIEILTIFHLGFHLLSNSRIWRRFFSRGGRMLGCKCLYWNRVRDVIQTEPDYFCLPDPIPHWPEGTGFATSKINLGELEVCQITKFEFIWGTDSEKGVSFYKPISIPEGFSCLGHYCQSKERPLHGFVLVAREFNTHNHSSVHNSHHKPPLANPIDYSLIWISNNDGDDDNFDSCGYFWLPQPPEGYKALGFVVTNKSEKPNLDQVKCVRADLTDTCEIYRPIVDVYSKFSKLPLRVWQTRPFHRGMLGRGVFVGTFYCGESSRSADELDIACLKNIDTNLHAMPNLNQIHALIGHYGPTLFFHPDEIYLPSSVSWFFENGAVLFDKNSSVEQEIDPEGSNLPSGGTNDGAYWIDLPEDTERACFIKRGNLESAKLYVHVKPALGGTFTDIAMWVFSPFNGPGTLKIGMMNIALSKIGRHVGDWEHFTLRVSNFTGGLRAVYFSQHSGGEWVGAYNLEFLDGNKFAVYSSRNGHASFPHPGDYIQGSVKLGIGVRNDVERSKYRVDSSVRYEIVAAEYLGEGVVNGPGWLDYMRKWGPTVVYDSRAELDRIVKVFPSVFRCSLQSILNKLPLELYGEDGPTGPKEKNNWVGDERW</sequence>
<evidence type="ECO:0000313" key="1">
    <source>
        <dbReference type="EMBL" id="GER24964.1"/>
    </source>
</evidence>
<evidence type="ECO:0000313" key="2">
    <source>
        <dbReference type="Proteomes" id="UP000325081"/>
    </source>
</evidence>
<dbReference type="InterPro" id="IPR009291">
    <property type="entry name" value="Vps62"/>
</dbReference>
<dbReference type="EMBL" id="BKCP01000001">
    <property type="protein sequence ID" value="GER24964.1"/>
    <property type="molecule type" value="Genomic_DNA"/>
</dbReference>
<dbReference type="OrthoDB" id="188042at2759"/>
<dbReference type="PANTHER" id="PTHR48173:SF1">
    <property type="entry name" value="VACUOLAR PROTEIN SORTING-ASSOCIATED PROTEIN 62"/>
    <property type="match status" value="1"/>
</dbReference>
<name>A0A5A7NWX2_STRAF</name>
<dbReference type="PANTHER" id="PTHR48173">
    <property type="entry name" value="GNK2-HOMOLOGOUS DOMAIN-CONTAINING PROTEIN"/>
    <property type="match status" value="1"/>
</dbReference>
<dbReference type="AlphaFoldDB" id="A0A5A7NWX2"/>
<protein>
    <recommendedName>
        <fullName evidence="3">Vacuolar protein sorting-associated protein</fullName>
    </recommendedName>
</protein>
<keyword evidence="2" id="KW-1185">Reference proteome</keyword>
<dbReference type="Proteomes" id="UP000325081">
    <property type="component" value="Unassembled WGS sequence"/>
</dbReference>
<reference evidence="2" key="1">
    <citation type="journal article" date="2019" name="Curr. Biol.">
        <title>Genome Sequence of Striga asiatica Provides Insight into the Evolution of Plant Parasitism.</title>
        <authorList>
            <person name="Yoshida S."/>
            <person name="Kim S."/>
            <person name="Wafula E.K."/>
            <person name="Tanskanen J."/>
            <person name="Kim Y.M."/>
            <person name="Honaas L."/>
            <person name="Yang Z."/>
            <person name="Spallek T."/>
            <person name="Conn C.E."/>
            <person name="Ichihashi Y."/>
            <person name="Cheong K."/>
            <person name="Cui S."/>
            <person name="Der J.P."/>
            <person name="Gundlach H."/>
            <person name="Jiao Y."/>
            <person name="Hori C."/>
            <person name="Ishida J.K."/>
            <person name="Kasahara H."/>
            <person name="Kiba T."/>
            <person name="Kim M.S."/>
            <person name="Koo N."/>
            <person name="Laohavisit A."/>
            <person name="Lee Y.H."/>
            <person name="Lumba S."/>
            <person name="McCourt P."/>
            <person name="Mortimer J.C."/>
            <person name="Mutuku J.M."/>
            <person name="Nomura T."/>
            <person name="Sasaki-Sekimoto Y."/>
            <person name="Seto Y."/>
            <person name="Wang Y."/>
            <person name="Wakatake T."/>
            <person name="Sakakibara H."/>
            <person name="Demura T."/>
            <person name="Yamaguchi S."/>
            <person name="Yoneyama K."/>
            <person name="Manabe R.I."/>
            <person name="Nelson D.C."/>
            <person name="Schulman A.H."/>
            <person name="Timko M.P."/>
            <person name="dePamphilis C.W."/>
            <person name="Choi D."/>
            <person name="Shirasu K."/>
        </authorList>
    </citation>
    <scope>NUCLEOTIDE SEQUENCE [LARGE SCALE GENOMIC DNA]</scope>
    <source>
        <strain evidence="2">cv. UVA1</strain>
    </source>
</reference>
<gene>
    <name evidence="1" type="ORF">STAS_00503</name>
</gene>
<evidence type="ECO:0008006" key="3">
    <source>
        <dbReference type="Google" id="ProtNLM"/>
    </source>
</evidence>
<proteinExistence type="predicted"/>
<accession>A0A5A7NWX2</accession>
<comment type="caution">
    <text evidence="1">The sequence shown here is derived from an EMBL/GenBank/DDBJ whole genome shotgun (WGS) entry which is preliminary data.</text>
</comment>
<organism evidence="1 2">
    <name type="scientific">Striga asiatica</name>
    <name type="common">Asiatic witchweed</name>
    <name type="synonym">Buchnera asiatica</name>
    <dbReference type="NCBI Taxonomy" id="4170"/>
    <lineage>
        <taxon>Eukaryota</taxon>
        <taxon>Viridiplantae</taxon>
        <taxon>Streptophyta</taxon>
        <taxon>Embryophyta</taxon>
        <taxon>Tracheophyta</taxon>
        <taxon>Spermatophyta</taxon>
        <taxon>Magnoliopsida</taxon>
        <taxon>eudicotyledons</taxon>
        <taxon>Gunneridae</taxon>
        <taxon>Pentapetalae</taxon>
        <taxon>asterids</taxon>
        <taxon>lamiids</taxon>
        <taxon>Lamiales</taxon>
        <taxon>Orobanchaceae</taxon>
        <taxon>Buchnereae</taxon>
        <taxon>Striga</taxon>
    </lineage>
</organism>
<dbReference type="Pfam" id="PF06101">
    <property type="entry name" value="Vps62"/>
    <property type="match status" value="1"/>
</dbReference>